<gene>
    <name evidence="1" type="ORF">H9L09_04170</name>
</gene>
<organism evidence="1 2">
    <name type="scientific">Nocardioides mesophilus</name>
    <dbReference type="NCBI Taxonomy" id="433659"/>
    <lineage>
        <taxon>Bacteria</taxon>
        <taxon>Bacillati</taxon>
        <taxon>Actinomycetota</taxon>
        <taxon>Actinomycetes</taxon>
        <taxon>Propionibacteriales</taxon>
        <taxon>Nocardioidaceae</taxon>
        <taxon>Nocardioides</taxon>
    </lineage>
</organism>
<dbReference type="Gene3D" id="3.40.190.10">
    <property type="entry name" value="Periplasmic binding protein-like II"/>
    <property type="match status" value="2"/>
</dbReference>
<dbReference type="KEGG" id="nmes:H9L09_04170"/>
<dbReference type="PANTHER" id="PTHR43649">
    <property type="entry name" value="ARABINOSE-BINDING PROTEIN-RELATED"/>
    <property type="match status" value="1"/>
</dbReference>
<dbReference type="Proteomes" id="UP000515947">
    <property type="component" value="Chromosome"/>
</dbReference>
<protein>
    <submittedName>
        <fullName evidence="1">Carbohydrate ABC transporter substrate-binding protein</fullName>
    </submittedName>
</protein>
<accession>A0A7G9RDF3</accession>
<dbReference type="PANTHER" id="PTHR43649:SF14">
    <property type="entry name" value="BLR3389 PROTEIN"/>
    <property type="match status" value="1"/>
</dbReference>
<dbReference type="Pfam" id="PF01547">
    <property type="entry name" value="SBP_bac_1"/>
    <property type="match status" value="1"/>
</dbReference>
<keyword evidence="2" id="KW-1185">Reference proteome</keyword>
<dbReference type="RefSeq" id="WP_187579469.1">
    <property type="nucleotide sequence ID" value="NZ_CP060713.1"/>
</dbReference>
<proteinExistence type="predicted"/>
<evidence type="ECO:0000313" key="1">
    <source>
        <dbReference type="EMBL" id="QNN53628.1"/>
    </source>
</evidence>
<name>A0A7G9RDF3_9ACTN</name>
<dbReference type="PROSITE" id="PS51318">
    <property type="entry name" value="TAT"/>
    <property type="match status" value="1"/>
</dbReference>
<dbReference type="InterPro" id="IPR006059">
    <property type="entry name" value="SBP"/>
</dbReference>
<dbReference type="SUPFAM" id="SSF53850">
    <property type="entry name" value="Periplasmic binding protein-like II"/>
    <property type="match status" value="1"/>
</dbReference>
<reference evidence="1 2" key="1">
    <citation type="submission" date="2020-08" db="EMBL/GenBank/DDBJ databases">
        <title>Genome sequence of Nocardioides mesophilus KACC 16243T.</title>
        <authorList>
            <person name="Hyun D.-W."/>
            <person name="Bae J.-W."/>
        </authorList>
    </citation>
    <scope>NUCLEOTIDE SEQUENCE [LARGE SCALE GENOMIC DNA]</scope>
    <source>
        <strain evidence="1 2">KACC 16243</strain>
    </source>
</reference>
<sequence>MTRPSSPLWTPSRSLAPAVSSPFTRRSLLRGMMAGGALAAIPGLAGCGGDDSSGATGGGTATSLGSNFSDEVPQQALKDSIDAFIKKSGIKVDVNTVDHEQFQENITSYLQGGPQDVYAWFAGYRMKFFADQGFAGDVSDLWAGDMGDGFTDAFKQASTGNDGKQYFVPFYYYPWAVFYRKSLFEEKGYTIPETMDDLTALCQEMQKDGLEPIGFADKEGWPAMGTFDVLNFRQNGYDFHVSLMAGEESWESDEVKSVFETWRSLMPYHQKDALARDWLDSAAGLLNKKVGMYYLGMFVGQAFTKPEDRDDLDFFVFPALNEEHGTDTIEAPIDGWMMSPKPEDEKAAKQLLAWFGSGEGQDAYLKSDPNNVAASSDADTSGYNALQKKAAELVGASANITQFLDRDTRPDFASTVMIPSLQKFIGSPEDIDGLCSSIEEQKKSIFG</sequence>
<dbReference type="InterPro" id="IPR006311">
    <property type="entry name" value="TAT_signal"/>
</dbReference>
<dbReference type="EMBL" id="CP060713">
    <property type="protein sequence ID" value="QNN53628.1"/>
    <property type="molecule type" value="Genomic_DNA"/>
</dbReference>
<evidence type="ECO:0000313" key="2">
    <source>
        <dbReference type="Proteomes" id="UP000515947"/>
    </source>
</evidence>
<dbReference type="AlphaFoldDB" id="A0A7G9RDF3"/>
<dbReference type="InterPro" id="IPR050490">
    <property type="entry name" value="Bact_solute-bd_prot1"/>
</dbReference>